<evidence type="ECO:0000256" key="1">
    <source>
        <dbReference type="SAM" id="Phobius"/>
    </source>
</evidence>
<name>A0A419W8S8_9BACT</name>
<dbReference type="AlphaFoldDB" id="A0A419W8S8"/>
<organism evidence="3 4">
    <name type="scientific">Mangrovibacterium diazotrophicum</name>
    <dbReference type="NCBI Taxonomy" id="1261403"/>
    <lineage>
        <taxon>Bacteria</taxon>
        <taxon>Pseudomonadati</taxon>
        <taxon>Bacteroidota</taxon>
        <taxon>Bacteroidia</taxon>
        <taxon>Marinilabiliales</taxon>
        <taxon>Prolixibacteraceae</taxon>
        <taxon>Mangrovibacterium</taxon>
    </lineage>
</organism>
<accession>A0A419W8S8</accession>
<keyword evidence="1" id="KW-0812">Transmembrane</keyword>
<comment type="caution">
    <text evidence="3">The sequence shown here is derived from an EMBL/GenBank/DDBJ whole genome shotgun (WGS) entry which is preliminary data.</text>
</comment>
<feature type="domain" description="Secretion system C-terminal sorting" evidence="2">
    <location>
        <begin position="577"/>
        <end position="645"/>
    </location>
</feature>
<sequence length="646" mass="71517">MRHSLSILRLRTSLKIECRSLIMNAFNFSQMKTFTQVSKFIIILFIALFVYGCPVFKSIKYPATALLGDSLTVHVNFDLMGTTGPQNALLEIVLPSGWEFTNKVIEFDGLNNAIATLSPNSENGDGYWSASVSGQVTADNVLFDLELLNTKSTASIDTFQISISGDISFYCEQKFAIRSITDETVPTQFTYHDDTLEWNMPKNNSDTKGYRITDNTNSWFTTNTKVPVDPGSELHRYAISAVDNNDQEYALSDTIFIFHGDSLFVSESGDDGNTGTEISPLKSLPFALNIIDEDYALSKDKSIRLLDGTYLLECGVQLRDRVSLIGNGPQNSIISCTSNGIAINSENLNTGMSIANLSINAQQNEAIFSFSTSFWDVPEITLSHVQLYNTDQTADGLRTLNAKLFLDHIVVAGMDSTGVVGLNIQINNSVFTGNHIALYTFMSDIAWGTVRIVNSIFFDNQKSISSLFSPSEVVNYITINNSIIDTEWLSNGEGNFYSDPLFIDDPNYPYLLDPISPAVDAAIDSLKYNDPALTENSQLAKFPARGTVRGDLGIYGGGGTDPVSGVFSYRVYQDLEIYPNPTDGILTVRWPNNKEPVNLWLTNVNGTKLKLLDRNNQIDLSSYKPGFYFLTAEIDGVYYLSKIIVK</sequence>
<proteinExistence type="predicted"/>
<dbReference type="OrthoDB" id="8901262at2"/>
<reference evidence="3 4" key="1">
    <citation type="submission" date="2018-09" db="EMBL/GenBank/DDBJ databases">
        <title>Genomic Encyclopedia of Archaeal and Bacterial Type Strains, Phase II (KMG-II): from individual species to whole genera.</title>
        <authorList>
            <person name="Goeker M."/>
        </authorList>
    </citation>
    <scope>NUCLEOTIDE SEQUENCE [LARGE SCALE GENOMIC DNA]</scope>
    <source>
        <strain evidence="3 4">DSM 27148</strain>
    </source>
</reference>
<dbReference type="Pfam" id="PF18962">
    <property type="entry name" value="Por_Secre_tail"/>
    <property type="match status" value="1"/>
</dbReference>
<dbReference type="InterPro" id="IPR011050">
    <property type="entry name" value="Pectin_lyase_fold/virulence"/>
</dbReference>
<dbReference type="Proteomes" id="UP000283387">
    <property type="component" value="Unassembled WGS sequence"/>
</dbReference>
<gene>
    <name evidence="3" type="ORF">BC643_2246</name>
</gene>
<dbReference type="InterPro" id="IPR026444">
    <property type="entry name" value="Secre_tail"/>
</dbReference>
<evidence type="ECO:0000313" key="4">
    <source>
        <dbReference type="Proteomes" id="UP000283387"/>
    </source>
</evidence>
<dbReference type="NCBIfam" id="TIGR04183">
    <property type="entry name" value="Por_Secre_tail"/>
    <property type="match status" value="1"/>
</dbReference>
<dbReference type="Gene3D" id="2.160.20.10">
    <property type="entry name" value="Single-stranded right-handed beta-helix, Pectin lyase-like"/>
    <property type="match status" value="1"/>
</dbReference>
<feature type="transmembrane region" description="Helical" evidence="1">
    <location>
        <begin position="40"/>
        <end position="59"/>
    </location>
</feature>
<evidence type="ECO:0000259" key="2">
    <source>
        <dbReference type="Pfam" id="PF18962"/>
    </source>
</evidence>
<dbReference type="InterPro" id="IPR012334">
    <property type="entry name" value="Pectin_lyas_fold"/>
</dbReference>
<dbReference type="SUPFAM" id="SSF51126">
    <property type="entry name" value="Pectin lyase-like"/>
    <property type="match status" value="1"/>
</dbReference>
<evidence type="ECO:0000313" key="3">
    <source>
        <dbReference type="EMBL" id="RKD91878.1"/>
    </source>
</evidence>
<protein>
    <submittedName>
        <fullName evidence="3">Putative secreted protein (Por secretion system target)</fullName>
    </submittedName>
</protein>
<dbReference type="EMBL" id="RAPN01000001">
    <property type="protein sequence ID" value="RKD91878.1"/>
    <property type="molecule type" value="Genomic_DNA"/>
</dbReference>
<keyword evidence="1" id="KW-1133">Transmembrane helix</keyword>
<keyword evidence="1" id="KW-0472">Membrane</keyword>
<keyword evidence="4" id="KW-1185">Reference proteome</keyword>